<protein>
    <submittedName>
        <fullName evidence="5">GntR family transcriptional regulator</fullName>
    </submittedName>
</protein>
<dbReference type="OrthoDB" id="9788098at2"/>
<dbReference type="InterPro" id="IPR000524">
    <property type="entry name" value="Tscrpt_reg_HTH_GntR"/>
</dbReference>
<dbReference type="EMBL" id="CP029357">
    <property type="protein sequence ID" value="AWK89608.1"/>
    <property type="molecule type" value="Genomic_DNA"/>
</dbReference>
<keyword evidence="5" id="KW-0614">Plasmid</keyword>
<keyword evidence="1" id="KW-0805">Transcription regulation</keyword>
<name>A0A2S2CYQ6_9PROT</name>
<dbReference type="AlphaFoldDB" id="A0A2S2CYQ6"/>
<dbReference type="KEGG" id="azz:DEW08_26760"/>
<dbReference type="InterPro" id="IPR011711">
    <property type="entry name" value="GntR_C"/>
</dbReference>
<dbReference type="InterPro" id="IPR008920">
    <property type="entry name" value="TF_FadR/GntR_C"/>
</dbReference>
<dbReference type="SMART" id="SM00895">
    <property type="entry name" value="FCD"/>
    <property type="match status" value="1"/>
</dbReference>
<dbReference type="InterPro" id="IPR036388">
    <property type="entry name" value="WH-like_DNA-bd_sf"/>
</dbReference>
<evidence type="ECO:0000313" key="6">
    <source>
        <dbReference type="Proteomes" id="UP000245629"/>
    </source>
</evidence>
<gene>
    <name evidence="5" type="ORF">DEW08_26760</name>
</gene>
<dbReference type="GO" id="GO:0003700">
    <property type="term" value="F:DNA-binding transcription factor activity"/>
    <property type="evidence" value="ECO:0007669"/>
    <property type="project" value="InterPro"/>
</dbReference>
<keyword evidence="3" id="KW-0804">Transcription</keyword>
<evidence type="ECO:0000256" key="3">
    <source>
        <dbReference type="ARBA" id="ARBA00023163"/>
    </source>
</evidence>
<dbReference type="PROSITE" id="PS50949">
    <property type="entry name" value="HTH_GNTR"/>
    <property type="match status" value="1"/>
</dbReference>
<evidence type="ECO:0000256" key="2">
    <source>
        <dbReference type="ARBA" id="ARBA00023125"/>
    </source>
</evidence>
<dbReference type="SMART" id="SM00345">
    <property type="entry name" value="HTH_GNTR"/>
    <property type="match status" value="1"/>
</dbReference>
<sequence>MLTVNTGPQSDIAVLTATGAIYDKLKGEIVKLTRWPGETISRSEIAEEFGVSSMPIHDAVRRLGNDGLVETVPTKGTFVARIPLDTLRTALEARRILEDKVVRRAAECAAAGDVQRLRGALQGQREAILQRDDLAFHQANEEFHRTLAATASYPFFWEVCSRIKLPIDRALRLAPSGQEQLYRFHADHQAVCEQVSRNDPDAAAEALASHFQAVRMVVERAIRQYPECFTGSWGVTETPAPDPA</sequence>
<dbReference type="RefSeq" id="WP_109333071.1">
    <property type="nucleotide sequence ID" value="NZ_CP029357.1"/>
</dbReference>
<dbReference type="GO" id="GO:0003677">
    <property type="term" value="F:DNA binding"/>
    <property type="evidence" value="ECO:0007669"/>
    <property type="project" value="UniProtKB-KW"/>
</dbReference>
<dbReference type="SUPFAM" id="SSF46785">
    <property type="entry name" value="Winged helix' DNA-binding domain"/>
    <property type="match status" value="1"/>
</dbReference>
<dbReference type="SUPFAM" id="SSF48008">
    <property type="entry name" value="GntR ligand-binding domain-like"/>
    <property type="match status" value="1"/>
</dbReference>
<dbReference type="InterPro" id="IPR036390">
    <property type="entry name" value="WH_DNA-bd_sf"/>
</dbReference>
<feature type="domain" description="HTH gntR-type" evidence="4">
    <location>
        <begin position="15"/>
        <end position="82"/>
    </location>
</feature>
<keyword evidence="6" id="KW-1185">Reference proteome</keyword>
<evidence type="ECO:0000313" key="5">
    <source>
        <dbReference type="EMBL" id="AWK89608.1"/>
    </source>
</evidence>
<keyword evidence="2" id="KW-0238">DNA-binding</keyword>
<dbReference type="Proteomes" id="UP000245629">
    <property type="component" value="Plasmid unnamed2"/>
</dbReference>
<accession>A0A2S2CYQ6</accession>
<reference evidence="6" key="1">
    <citation type="submission" date="2018-05" db="EMBL/GenBank/DDBJ databases">
        <title>Azospirillum thermophila sp. nov., a novel isolated from hot spring.</title>
        <authorList>
            <person name="Zhao Z."/>
        </authorList>
    </citation>
    <scope>NUCLEOTIDE SEQUENCE [LARGE SCALE GENOMIC DNA]</scope>
    <source>
        <strain evidence="6">CFH 70021</strain>
        <plasmid evidence="6">unnamed2</plasmid>
    </source>
</reference>
<dbReference type="PANTHER" id="PTHR43537:SF45">
    <property type="entry name" value="GNTR FAMILY REGULATORY PROTEIN"/>
    <property type="match status" value="1"/>
</dbReference>
<dbReference type="PANTHER" id="PTHR43537">
    <property type="entry name" value="TRANSCRIPTIONAL REGULATOR, GNTR FAMILY"/>
    <property type="match status" value="1"/>
</dbReference>
<dbReference type="Pfam" id="PF07729">
    <property type="entry name" value="FCD"/>
    <property type="match status" value="1"/>
</dbReference>
<dbReference type="Gene3D" id="1.10.10.10">
    <property type="entry name" value="Winged helix-like DNA-binding domain superfamily/Winged helix DNA-binding domain"/>
    <property type="match status" value="1"/>
</dbReference>
<dbReference type="Gene3D" id="1.20.120.530">
    <property type="entry name" value="GntR ligand-binding domain-like"/>
    <property type="match status" value="1"/>
</dbReference>
<organism evidence="5 6">
    <name type="scientific">Azospirillum thermophilum</name>
    <dbReference type="NCBI Taxonomy" id="2202148"/>
    <lineage>
        <taxon>Bacteria</taxon>
        <taxon>Pseudomonadati</taxon>
        <taxon>Pseudomonadota</taxon>
        <taxon>Alphaproteobacteria</taxon>
        <taxon>Rhodospirillales</taxon>
        <taxon>Azospirillaceae</taxon>
        <taxon>Azospirillum</taxon>
    </lineage>
</organism>
<evidence type="ECO:0000259" key="4">
    <source>
        <dbReference type="PROSITE" id="PS50949"/>
    </source>
</evidence>
<geneLocation type="plasmid" evidence="5 6">
    <name>unnamed2</name>
</geneLocation>
<dbReference type="Pfam" id="PF00392">
    <property type="entry name" value="GntR"/>
    <property type="match status" value="1"/>
</dbReference>
<evidence type="ECO:0000256" key="1">
    <source>
        <dbReference type="ARBA" id="ARBA00023015"/>
    </source>
</evidence>
<proteinExistence type="predicted"/>